<keyword evidence="5 7" id="KW-0320">Glycogen biosynthesis</keyword>
<comment type="pathway">
    <text evidence="1 7">Glycan biosynthesis; glycogen biosynthesis.</text>
</comment>
<dbReference type="UniPathway" id="UPA00164"/>
<dbReference type="eggNOG" id="KOG3742">
    <property type="taxonomic scope" value="Eukaryota"/>
</dbReference>
<evidence type="ECO:0000256" key="4">
    <source>
        <dbReference type="ARBA" id="ARBA00022679"/>
    </source>
</evidence>
<evidence type="ECO:0000313" key="9">
    <source>
        <dbReference type="EMBL" id="KNC80724.1"/>
    </source>
</evidence>
<dbReference type="PANTHER" id="PTHR10176">
    <property type="entry name" value="GLYCOGEN SYNTHASE"/>
    <property type="match status" value="1"/>
</dbReference>
<evidence type="ECO:0000256" key="5">
    <source>
        <dbReference type="ARBA" id="ARBA00023056"/>
    </source>
</evidence>
<dbReference type="PANTHER" id="PTHR10176:SF3">
    <property type="entry name" value="GLYCOGEN [STARCH] SYNTHASE"/>
    <property type="match status" value="1"/>
</dbReference>
<feature type="compositionally biased region" description="Polar residues" evidence="8">
    <location>
        <begin position="245"/>
        <end position="264"/>
    </location>
</feature>
<evidence type="ECO:0000256" key="1">
    <source>
        <dbReference type="ARBA" id="ARBA00004964"/>
    </source>
</evidence>
<keyword evidence="4 7" id="KW-0808">Transferase</keyword>
<dbReference type="Pfam" id="PF05693">
    <property type="entry name" value="Glycogen_syn"/>
    <property type="match status" value="1"/>
</dbReference>
<evidence type="ECO:0000313" key="10">
    <source>
        <dbReference type="Proteomes" id="UP000054560"/>
    </source>
</evidence>
<sequence>MTRQDELRMKKCLYAMQRSSDPPVVTHNLINDAKDDVMNALRKCQLLNRKDDRVKVIFHPEFVKSTSPLLPLDYDDFVRGCHMGVFPSYYEPWGYTPAECTVMGVPSITSNLSGFGLFMEEHVHEPESYGIYVVDRRFKSPDESANQLVDFMYDFTVMEQRQRIQLRNRNERLSDILDWGKLGLYYKKARDLAIRRSFGDDSAPAPVKVDKVQPPKSPKLSMAQLNLIDDDDSDEDESAAAAREFNSNALNQTTEQKEFNASQH</sequence>
<comment type="similarity">
    <text evidence="2 7">Belongs to the glycosyltransferase 3 family.</text>
</comment>
<evidence type="ECO:0000256" key="3">
    <source>
        <dbReference type="ARBA" id="ARBA00022676"/>
    </source>
</evidence>
<gene>
    <name evidence="9" type="ORF">SARC_06926</name>
</gene>
<keyword evidence="10" id="KW-1185">Reference proteome</keyword>
<dbReference type="AlphaFoldDB" id="A0A0L0FVQ9"/>
<feature type="compositionally biased region" description="Acidic residues" evidence="8">
    <location>
        <begin position="228"/>
        <end position="238"/>
    </location>
</feature>
<dbReference type="RefSeq" id="XP_014154626.1">
    <property type="nucleotide sequence ID" value="XM_014299151.1"/>
</dbReference>
<protein>
    <recommendedName>
        <fullName evidence="7">Glycogen [starch] synthase</fullName>
        <ecNumber evidence="7">2.4.1.11</ecNumber>
    </recommendedName>
</protein>
<dbReference type="InterPro" id="IPR008631">
    <property type="entry name" value="Glycogen_synth"/>
</dbReference>
<dbReference type="GeneID" id="25907430"/>
<comment type="catalytic activity">
    <reaction evidence="6">
        <text>[(1-&gt;4)-alpha-D-glucosyl](n) + UDP-alpha-D-glucose = [(1-&gt;4)-alpha-D-glucosyl](n+1) + UDP + H(+)</text>
        <dbReference type="Rhea" id="RHEA:18549"/>
        <dbReference type="Rhea" id="RHEA-COMP:9584"/>
        <dbReference type="Rhea" id="RHEA-COMP:9587"/>
        <dbReference type="ChEBI" id="CHEBI:15378"/>
        <dbReference type="ChEBI" id="CHEBI:15444"/>
        <dbReference type="ChEBI" id="CHEBI:58223"/>
        <dbReference type="ChEBI" id="CHEBI:58885"/>
        <dbReference type="EC" id="2.4.1.11"/>
    </reaction>
    <physiologicalReaction direction="left-to-right" evidence="6">
        <dbReference type="Rhea" id="RHEA:18550"/>
    </physiologicalReaction>
</comment>
<evidence type="ECO:0000256" key="8">
    <source>
        <dbReference type="SAM" id="MobiDB-lite"/>
    </source>
</evidence>
<feature type="region of interest" description="Disordered" evidence="8">
    <location>
        <begin position="226"/>
        <end position="264"/>
    </location>
</feature>
<dbReference type="Gene3D" id="3.40.50.2000">
    <property type="entry name" value="Glycogen Phosphorylase B"/>
    <property type="match status" value="1"/>
</dbReference>
<accession>A0A0L0FVQ9</accession>
<dbReference type="EC" id="2.4.1.11" evidence="7"/>
<dbReference type="STRING" id="667725.A0A0L0FVQ9"/>
<dbReference type="GO" id="GO:0005978">
    <property type="term" value="P:glycogen biosynthetic process"/>
    <property type="evidence" value="ECO:0007669"/>
    <property type="project" value="UniProtKB-UniPathway"/>
</dbReference>
<dbReference type="EMBL" id="KQ242116">
    <property type="protein sequence ID" value="KNC80724.1"/>
    <property type="molecule type" value="Genomic_DNA"/>
</dbReference>
<reference evidence="9 10" key="1">
    <citation type="submission" date="2011-02" db="EMBL/GenBank/DDBJ databases">
        <title>The Genome Sequence of Sphaeroforma arctica JP610.</title>
        <authorList>
            <consortium name="The Broad Institute Genome Sequencing Platform"/>
            <person name="Russ C."/>
            <person name="Cuomo C."/>
            <person name="Young S.K."/>
            <person name="Zeng Q."/>
            <person name="Gargeya S."/>
            <person name="Alvarado L."/>
            <person name="Berlin A."/>
            <person name="Chapman S.B."/>
            <person name="Chen Z."/>
            <person name="Freedman E."/>
            <person name="Gellesch M."/>
            <person name="Goldberg J."/>
            <person name="Griggs A."/>
            <person name="Gujja S."/>
            <person name="Heilman E."/>
            <person name="Heiman D."/>
            <person name="Howarth C."/>
            <person name="Mehta T."/>
            <person name="Neiman D."/>
            <person name="Pearson M."/>
            <person name="Roberts A."/>
            <person name="Saif S."/>
            <person name="Shea T."/>
            <person name="Shenoy N."/>
            <person name="Sisk P."/>
            <person name="Stolte C."/>
            <person name="Sykes S."/>
            <person name="White J."/>
            <person name="Yandava C."/>
            <person name="Burger G."/>
            <person name="Gray M.W."/>
            <person name="Holland P.W.H."/>
            <person name="King N."/>
            <person name="Lang F.B.F."/>
            <person name="Roger A.J."/>
            <person name="Ruiz-Trillo I."/>
            <person name="Haas B."/>
            <person name="Nusbaum C."/>
            <person name="Birren B."/>
        </authorList>
    </citation>
    <scope>NUCLEOTIDE SEQUENCE [LARGE SCALE GENOMIC DNA]</scope>
    <source>
        <strain evidence="9 10">JP610</strain>
    </source>
</reference>
<evidence type="ECO:0000256" key="2">
    <source>
        <dbReference type="ARBA" id="ARBA00010686"/>
    </source>
</evidence>
<evidence type="ECO:0000256" key="7">
    <source>
        <dbReference type="RuleBase" id="RU363104"/>
    </source>
</evidence>
<dbReference type="SUPFAM" id="SSF53756">
    <property type="entry name" value="UDP-Glycosyltransferase/glycogen phosphorylase"/>
    <property type="match status" value="1"/>
</dbReference>
<organism evidence="9 10">
    <name type="scientific">Sphaeroforma arctica JP610</name>
    <dbReference type="NCBI Taxonomy" id="667725"/>
    <lineage>
        <taxon>Eukaryota</taxon>
        <taxon>Ichthyosporea</taxon>
        <taxon>Ichthyophonida</taxon>
        <taxon>Sphaeroforma</taxon>
    </lineage>
</organism>
<evidence type="ECO:0000256" key="6">
    <source>
        <dbReference type="ARBA" id="ARBA00047345"/>
    </source>
</evidence>
<dbReference type="GO" id="GO:0005737">
    <property type="term" value="C:cytoplasm"/>
    <property type="evidence" value="ECO:0007669"/>
    <property type="project" value="TreeGrafter"/>
</dbReference>
<dbReference type="FunFam" id="3.40.50.2000:FF:000177">
    <property type="entry name" value="Glycogen [starch] synthase"/>
    <property type="match status" value="1"/>
</dbReference>
<keyword evidence="3 7" id="KW-0328">Glycosyltransferase</keyword>
<name>A0A0L0FVQ9_9EUKA</name>
<dbReference type="GO" id="GO:0004373">
    <property type="term" value="F:alpha-1,4-glucan glucosyltransferase (UDP-glucose donor) activity"/>
    <property type="evidence" value="ECO:0007669"/>
    <property type="project" value="UniProtKB-EC"/>
</dbReference>
<dbReference type="Proteomes" id="UP000054560">
    <property type="component" value="Unassembled WGS sequence"/>
</dbReference>
<comment type="function">
    <text evidence="7">Transfers the glycosyl residue from UDP-Glc to the non-reducing end of alpha-1,4-glucan.</text>
</comment>
<dbReference type="OrthoDB" id="6335297at2759"/>
<proteinExistence type="inferred from homology"/>